<evidence type="ECO:0000313" key="1">
    <source>
        <dbReference type="EMBL" id="MFC7097874.1"/>
    </source>
</evidence>
<dbReference type="GeneID" id="79271210"/>
<dbReference type="AlphaFoldDB" id="A0ABD5WWA1"/>
<evidence type="ECO:0000313" key="2">
    <source>
        <dbReference type="Proteomes" id="UP001596388"/>
    </source>
</evidence>
<reference evidence="1 2" key="1">
    <citation type="journal article" date="2019" name="Int. J. Syst. Evol. Microbiol.">
        <title>The Global Catalogue of Microorganisms (GCM) 10K type strain sequencing project: providing services to taxonomists for standard genome sequencing and annotation.</title>
        <authorList>
            <consortium name="The Broad Institute Genomics Platform"/>
            <consortium name="The Broad Institute Genome Sequencing Center for Infectious Disease"/>
            <person name="Wu L."/>
            <person name="Ma J."/>
        </authorList>
    </citation>
    <scope>NUCLEOTIDE SEQUENCE [LARGE SCALE GENOMIC DNA]</scope>
    <source>
        <strain evidence="1 2">DT55</strain>
    </source>
</reference>
<dbReference type="PROSITE" id="PS51257">
    <property type="entry name" value="PROKAR_LIPOPROTEIN"/>
    <property type="match status" value="1"/>
</dbReference>
<comment type="caution">
    <text evidence="1">The sequence shown here is derived from an EMBL/GenBank/DDBJ whole genome shotgun (WGS) entry which is preliminary data.</text>
</comment>
<dbReference type="EMBL" id="JBHTAG010000003">
    <property type="protein sequence ID" value="MFC7097874.1"/>
    <property type="molecule type" value="Genomic_DNA"/>
</dbReference>
<protein>
    <submittedName>
        <fullName evidence="1">Uncharacterized protein</fullName>
    </submittedName>
</protein>
<dbReference type="RefSeq" id="WP_276237632.1">
    <property type="nucleotide sequence ID" value="NZ_CP119989.1"/>
</dbReference>
<proteinExistence type="predicted"/>
<name>A0ABD5WWA1_9EURY</name>
<gene>
    <name evidence="1" type="ORF">ACFQKD_11220</name>
</gene>
<accession>A0ABD5WWA1</accession>
<sequence>MSAARSPSVSAALLVLVAVAALGGCLAPPQGGSVVASPMDWTPDDAVDRSAVHDDRIAAAVDRACSSDDDAHVEFAGSERSSVRSSYGDLRPDDGFPTVRCGDGDGAVRVELRLLT</sequence>
<keyword evidence="2" id="KW-1185">Reference proteome</keyword>
<organism evidence="1 2">
    <name type="scientific">Halobaculum marinum</name>
    <dbReference type="NCBI Taxonomy" id="3031996"/>
    <lineage>
        <taxon>Archaea</taxon>
        <taxon>Methanobacteriati</taxon>
        <taxon>Methanobacteriota</taxon>
        <taxon>Stenosarchaea group</taxon>
        <taxon>Halobacteria</taxon>
        <taxon>Halobacteriales</taxon>
        <taxon>Haloferacaceae</taxon>
        <taxon>Halobaculum</taxon>
    </lineage>
</organism>
<dbReference type="Proteomes" id="UP001596388">
    <property type="component" value="Unassembled WGS sequence"/>
</dbReference>